<comment type="caution">
    <text evidence="1">The sequence shown here is derived from an EMBL/GenBank/DDBJ whole genome shotgun (WGS) entry which is preliminary data.</text>
</comment>
<keyword evidence="2" id="KW-1185">Reference proteome</keyword>
<dbReference type="Proteomes" id="UP000789920">
    <property type="component" value="Unassembled WGS sequence"/>
</dbReference>
<name>A0ACA9MJK2_9GLOM</name>
<proteinExistence type="predicted"/>
<reference evidence="1" key="1">
    <citation type="submission" date="2021-06" db="EMBL/GenBank/DDBJ databases">
        <authorList>
            <person name="Kallberg Y."/>
            <person name="Tangrot J."/>
            <person name="Rosling A."/>
        </authorList>
    </citation>
    <scope>NUCLEOTIDE SEQUENCE</scope>
    <source>
        <strain evidence="1">MA461A</strain>
    </source>
</reference>
<evidence type="ECO:0000313" key="1">
    <source>
        <dbReference type="EMBL" id="CAG8590880.1"/>
    </source>
</evidence>
<accession>A0ACA9MJK2</accession>
<organism evidence="1 2">
    <name type="scientific">Racocetra persica</name>
    <dbReference type="NCBI Taxonomy" id="160502"/>
    <lineage>
        <taxon>Eukaryota</taxon>
        <taxon>Fungi</taxon>
        <taxon>Fungi incertae sedis</taxon>
        <taxon>Mucoromycota</taxon>
        <taxon>Glomeromycotina</taxon>
        <taxon>Glomeromycetes</taxon>
        <taxon>Diversisporales</taxon>
        <taxon>Gigasporaceae</taxon>
        <taxon>Racocetra</taxon>
    </lineage>
</organism>
<evidence type="ECO:0000313" key="2">
    <source>
        <dbReference type="Proteomes" id="UP000789920"/>
    </source>
</evidence>
<protein>
    <submittedName>
        <fullName evidence="1">21404_t:CDS:1</fullName>
    </submittedName>
</protein>
<sequence>MSSSNDTDDEFTSSFSSETTNNKQQKCSKALLDVQLLYFKQLASENENQKQVIKKQKIDSINKDNIFKYVESQELTSKRQKQLENRMCHAFACAEISFNIAANKIFCARIQDLKPGFKIPSSKTFARKILNKQIIQVESKIENELQTKDHIILANSALENEIRINNIVGGGIKRYVATRYSFKREQYKKIAKCTSTLWKTSGNSKESCRQLLGQLASYKEGDPPFNDPFEPDCQTPQTW</sequence>
<dbReference type="EMBL" id="CAJVQC010008307">
    <property type="protein sequence ID" value="CAG8590880.1"/>
    <property type="molecule type" value="Genomic_DNA"/>
</dbReference>
<gene>
    <name evidence="1" type="ORF">RPERSI_LOCUS5530</name>
</gene>